<sequence>MLDLWKEITMNHELAMRYGQSLFDIAKEKNCVDIFLKEVQELKSVIEKEAGFVKVLMAVRINRQEKHDFLNRLFKDKIQKELLNFVHLIVDRKRVPYLIDSLEAYEELAYEALKIKLAVVYSARLLTDDQIAKVKGKLEQNSGFQVLLRNEVDESLIAGIKVKMGNQVIDISTQYEIEQLKQRLLKGVRG</sequence>
<comment type="function">
    <text evidence="8">F(1)F(0) ATP synthase produces ATP from ADP in the presence of a proton or sodium gradient. F-type ATPases consist of two structural domains, F(1) containing the extramembraneous catalytic core and F(0) containing the membrane proton channel, linked together by a central stalk and a peripheral stalk. During catalysis, ATP synthesis in the catalytic domain of F(1) is coupled via a rotary mechanism of the central stalk subunits to proton translocation.</text>
</comment>
<dbReference type="PROSITE" id="PS00389">
    <property type="entry name" value="ATPASE_DELTA"/>
    <property type="match status" value="1"/>
</dbReference>
<dbReference type="NCBIfam" id="TIGR01145">
    <property type="entry name" value="ATP_synt_delta"/>
    <property type="match status" value="1"/>
</dbReference>
<dbReference type="HAMAP" id="MF_01416">
    <property type="entry name" value="ATP_synth_delta_bact"/>
    <property type="match status" value="1"/>
</dbReference>
<evidence type="ECO:0000256" key="8">
    <source>
        <dbReference type="HAMAP-Rule" id="MF_01416"/>
    </source>
</evidence>
<evidence type="ECO:0000256" key="1">
    <source>
        <dbReference type="ARBA" id="ARBA00004370"/>
    </source>
</evidence>
<keyword evidence="4 8" id="KW-0406">Ion transport</keyword>
<dbReference type="GO" id="GO:0016787">
    <property type="term" value="F:hydrolase activity"/>
    <property type="evidence" value="ECO:0007669"/>
    <property type="project" value="UniProtKB-KW"/>
</dbReference>
<dbReference type="Proteomes" id="UP000005017">
    <property type="component" value="Unassembled WGS sequence"/>
</dbReference>
<dbReference type="GO" id="GO:0005886">
    <property type="term" value="C:plasma membrane"/>
    <property type="evidence" value="ECO:0007669"/>
    <property type="project" value="UniProtKB-SubCell"/>
</dbReference>
<evidence type="ECO:0000256" key="6">
    <source>
        <dbReference type="ARBA" id="ARBA00023196"/>
    </source>
</evidence>
<dbReference type="STRING" id="679192.HMPREF9013_1132"/>
<dbReference type="PANTHER" id="PTHR11910">
    <property type="entry name" value="ATP SYNTHASE DELTA CHAIN"/>
    <property type="match status" value="1"/>
</dbReference>
<name>D2MMZ6_9FIRM</name>
<keyword evidence="8" id="KW-1003">Cell membrane</keyword>
<comment type="function">
    <text evidence="8">This protein is part of the stalk that links CF(0) to CF(1). It either transmits conformational changes from CF(0) to CF(1) or is implicated in proton conduction.</text>
</comment>
<protein>
    <recommendedName>
        <fullName evidence="8">ATP synthase subunit delta</fullName>
    </recommendedName>
    <alternativeName>
        <fullName evidence="8">ATP synthase F(1) sector subunit delta</fullName>
    </alternativeName>
    <alternativeName>
        <fullName evidence="8">F-type ATPase subunit delta</fullName>
        <shortName evidence="8">F-ATPase subunit delta</shortName>
    </alternativeName>
</protein>
<dbReference type="InterPro" id="IPR026015">
    <property type="entry name" value="ATP_synth_OSCP/delta_N_sf"/>
</dbReference>
<evidence type="ECO:0000256" key="2">
    <source>
        <dbReference type="ARBA" id="ARBA00022448"/>
    </source>
</evidence>
<evidence type="ECO:0000256" key="5">
    <source>
        <dbReference type="ARBA" id="ARBA00023136"/>
    </source>
</evidence>
<comment type="subcellular location">
    <subcellularLocation>
        <location evidence="8">Cell membrane</location>
        <topology evidence="8">Peripheral membrane protein</topology>
    </subcellularLocation>
    <subcellularLocation>
        <location evidence="1">Membrane</location>
    </subcellularLocation>
</comment>
<keyword evidence="10" id="KW-1185">Reference proteome</keyword>
<reference evidence="10" key="1">
    <citation type="submission" date="2009-12" db="EMBL/GenBank/DDBJ databases">
        <title>Sequence of Clostridiales genomosp. BVAB3 str. UPII9-5.</title>
        <authorList>
            <person name="Madupu R."/>
            <person name="Durkin A.S."/>
            <person name="Torralba M."/>
            <person name="Methe B."/>
            <person name="Sutton G.G."/>
            <person name="Strausberg R.L."/>
            <person name="Nelson K.E."/>
        </authorList>
    </citation>
    <scope>NUCLEOTIDE SEQUENCE [LARGE SCALE GENOMIC DNA]</scope>
    <source>
        <strain evidence="10">W1219</strain>
    </source>
</reference>
<dbReference type="SUPFAM" id="SSF47928">
    <property type="entry name" value="N-terminal domain of the delta subunit of the F1F0-ATP synthase"/>
    <property type="match status" value="1"/>
</dbReference>
<evidence type="ECO:0000256" key="7">
    <source>
        <dbReference type="ARBA" id="ARBA00023310"/>
    </source>
</evidence>
<evidence type="ECO:0000256" key="4">
    <source>
        <dbReference type="ARBA" id="ARBA00023065"/>
    </source>
</evidence>
<gene>
    <name evidence="8 9" type="primary">atpH</name>
    <name evidence="9" type="ORF">HMPREF9013_1132</name>
</gene>
<dbReference type="Gene3D" id="1.10.520.20">
    <property type="entry name" value="N-terminal domain of the delta subunit of the F1F0-ATP synthase"/>
    <property type="match status" value="1"/>
</dbReference>
<accession>D2MMZ6</accession>
<keyword evidence="5 8" id="KW-0472">Membrane</keyword>
<keyword evidence="9" id="KW-0378">Hydrolase</keyword>
<evidence type="ECO:0000313" key="10">
    <source>
        <dbReference type="Proteomes" id="UP000005017"/>
    </source>
</evidence>
<keyword evidence="3 8" id="KW-0375">Hydrogen ion transport</keyword>
<proteinExistence type="inferred from homology"/>
<dbReference type="GO" id="GO:0046933">
    <property type="term" value="F:proton-transporting ATP synthase activity, rotational mechanism"/>
    <property type="evidence" value="ECO:0007669"/>
    <property type="project" value="UniProtKB-UniRule"/>
</dbReference>
<dbReference type="InterPro" id="IPR000711">
    <property type="entry name" value="ATPase_OSCP/dsu"/>
</dbReference>
<dbReference type="GO" id="GO:0045259">
    <property type="term" value="C:proton-transporting ATP synthase complex"/>
    <property type="evidence" value="ECO:0007669"/>
    <property type="project" value="UniProtKB-KW"/>
</dbReference>
<dbReference type="AlphaFoldDB" id="D2MMZ6"/>
<evidence type="ECO:0000256" key="3">
    <source>
        <dbReference type="ARBA" id="ARBA00022781"/>
    </source>
</evidence>
<keyword evidence="2 8" id="KW-0813">Transport</keyword>
<dbReference type="EMBL" id="ADFR01000002">
    <property type="protein sequence ID" value="EFC06422.1"/>
    <property type="molecule type" value="Genomic_DNA"/>
</dbReference>
<comment type="similarity">
    <text evidence="8">Belongs to the ATPase delta chain family.</text>
</comment>
<dbReference type="Pfam" id="PF00213">
    <property type="entry name" value="OSCP"/>
    <property type="match status" value="1"/>
</dbReference>
<dbReference type="InterPro" id="IPR020781">
    <property type="entry name" value="ATPase_OSCP/d_CS"/>
</dbReference>
<keyword evidence="6 8" id="KW-0139">CF(1)</keyword>
<keyword evidence="7 8" id="KW-0066">ATP synthesis</keyword>
<dbReference type="eggNOG" id="COG0712">
    <property type="taxonomic scope" value="Bacteria"/>
</dbReference>
<organism evidence="9 10">
    <name type="scientific">Bulleidia extructa W1219</name>
    <dbReference type="NCBI Taxonomy" id="679192"/>
    <lineage>
        <taxon>Bacteria</taxon>
        <taxon>Bacillati</taxon>
        <taxon>Bacillota</taxon>
        <taxon>Erysipelotrichia</taxon>
        <taxon>Erysipelotrichales</taxon>
        <taxon>Erysipelotrichaceae</taxon>
        <taxon>Bulleidia</taxon>
    </lineage>
</organism>
<dbReference type="PRINTS" id="PR00125">
    <property type="entry name" value="ATPASEDELTA"/>
</dbReference>
<evidence type="ECO:0000313" key="9">
    <source>
        <dbReference type="EMBL" id="EFC06422.1"/>
    </source>
</evidence>
<comment type="caution">
    <text evidence="9">The sequence shown here is derived from an EMBL/GenBank/DDBJ whole genome shotgun (WGS) entry which is preliminary data.</text>
</comment>